<dbReference type="EMBL" id="JAHKSW010000016">
    <property type="protein sequence ID" value="KAG7322935.1"/>
    <property type="molecule type" value="Genomic_DNA"/>
</dbReference>
<evidence type="ECO:0000313" key="2">
    <source>
        <dbReference type="EMBL" id="KAG7322935.1"/>
    </source>
</evidence>
<feature type="compositionally biased region" description="Polar residues" evidence="1">
    <location>
        <begin position="343"/>
        <end position="352"/>
    </location>
</feature>
<reference evidence="2 3" key="1">
    <citation type="submission" date="2021-06" db="EMBL/GenBank/DDBJ databases">
        <title>Chromosome-level genome assembly of the red-tail catfish (Hemibagrus wyckioides).</title>
        <authorList>
            <person name="Shao F."/>
        </authorList>
    </citation>
    <scope>NUCLEOTIDE SEQUENCE [LARGE SCALE GENOMIC DNA]</scope>
    <source>
        <strain evidence="2">EC202008001</strain>
        <tissue evidence="2">Blood</tissue>
    </source>
</reference>
<feature type="region of interest" description="Disordered" evidence="1">
    <location>
        <begin position="333"/>
        <end position="352"/>
    </location>
</feature>
<sequence>MAKLLPGSCPGLAITITHPSALNHLPQRNLPSKVGSVQILSPKPAICNVMQCLAGLIRPLALCLLIPPRQWQSSDVTGGGRVIKDGWNYCENDDDDDDDDDNDDEEEEEEDDDDEEEEEEEEEEEDDDEDDDEEEEEEEDDDEDDDEEEEEEEDDDDDDDEEEEEEEDDDDDEEEEEEEEEDDDDEEEEEDDDEEEEEEEDDDEEEEEDDDEEEEEDDDDHCCCCGGNGGVIIINIIIKAQSPVQLLFSRVPHQMSALTFFRYEQPVLDYCQAHQPMRLNVNYDCPPQGLDDLAPRDRGTIQTVALPAVPPSSSPPTLRTPVQGPIVPYPGTERSVKYPSIERPTSTLTFGR</sequence>
<dbReference type="AlphaFoldDB" id="A0A9D3NL38"/>
<protein>
    <submittedName>
        <fullName evidence="2">Uncharacterized protein</fullName>
    </submittedName>
</protein>
<gene>
    <name evidence="2" type="ORF">KOW79_014281</name>
</gene>
<organism evidence="2 3">
    <name type="scientific">Hemibagrus wyckioides</name>
    <dbReference type="NCBI Taxonomy" id="337641"/>
    <lineage>
        <taxon>Eukaryota</taxon>
        <taxon>Metazoa</taxon>
        <taxon>Chordata</taxon>
        <taxon>Craniata</taxon>
        <taxon>Vertebrata</taxon>
        <taxon>Euteleostomi</taxon>
        <taxon>Actinopterygii</taxon>
        <taxon>Neopterygii</taxon>
        <taxon>Teleostei</taxon>
        <taxon>Ostariophysi</taxon>
        <taxon>Siluriformes</taxon>
        <taxon>Bagridae</taxon>
        <taxon>Hemibagrus</taxon>
    </lineage>
</organism>
<dbReference type="OrthoDB" id="8863591at2759"/>
<evidence type="ECO:0000313" key="3">
    <source>
        <dbReference type="Proteomes" id="UP000824219"/>
    </source>
</evidence>
<accession>A0A9D3NL38</accession>
<proteinExistence type="predicted"/>
<feature type="compositionally biased region" description="Acidic residues" evidence="1">
    <location>
        <begin position="91"/>
        <end position="220"/>
    </location>
</feature>
<comment type="caution">
    <text evidence="2">The sequence shown here is derived from an EMBL/GenBank/DDBJ whole genome shotgun (WGS) entry which is preliminary data.</text>
</comment>
<keyword evidence="3" id="KW-1185">Reference proteome</keyword>
<name>A0A9D3NL38_9TELE</name>
<dbReference type="Proteomes" id="UP000824219">
    <property type="component" value="Linkage Group LG16"/>
</dbReference>
<evidence type="ECO:0000256" key="1">
    <source>
        <dbReference type="SAM" id="MobiDB-lite"/>
    </source>
</evidence>
<feature type="region of interest" description="Disordered" evidence="1">
    <location>
        <begin position="71"/>
        <end position="222"/>
    </location>
</feature>